<dbReference type="EMBL" id="KF669658">
    <property type="protein sequence ID" value="AGY48124.1"/>
    <property type="molecule type" value="Genomic_DNA"/>
</dbReference>
<evidence type="ECO:0000313" key="1">
    <source>
        <dbReference type="EMBL" id="AGY48124.1"/>
    </source>
</evidence>
<dbReference type="RefSeq" id="YP_009007625.1">
    <property type="nucleotide sequence ID" value="NC_023581.1"/>
</dbReference>
<keyword evidence="2" id="KW-1185">Reference proteome</keyword>
<evidence type="ECO:0000313" key="2">
    <source>
        <dbReference type="Proteomes" id="UP000017656"/>
    </source>
</evidence>
<protein>
    <submittedName>
        <fullName evidence="1">Uncharacterized protein</fullName>
    </submittedName>
</protein>
<organism evidence="1 2">
    <name type="scientific">Acinetobacter phage Presley</name>
    <dbReference type="NCBI Taxonomy" id="1406780"/>
    <lineage>
        <taxon>Viruses</taxon>
        <taxon>Duplodnaviria</taxon>
        <taxon>Heunggongvirae</taxon>
        <taxon>Uroviricota</taxon>
        <taxon>Caudoviricetes</taxon>
        <taxon>Schitoviridae</taxon>
        <taxon>Presleyvirus</taxon>
        <taxon>Presleyvirus presley</taxon>
    </lineage>
</organism>
<sequence>MAGSTTPTTVKGIPMDQMKLLNDFSNTIQSRQYKNQVAVKKLVLSFTAEEGLSIEIEEEPAVVTSPPVGSV</sequence>
<dbReference type="KEGG" id="vg:18504195"/>
<gene>
    <name evidence="1" type="ORF">Presley_57</name>
</gene>
<dbReference type="Proteomes" id="UP000017656">
    <property type="component" value="Segment"/>
</dbReference>
<proteinExistence type="predicted"/>
<reference evidence="1 2" key="1">
    <citation type="journal article" date="2013" name="Genome Announc.">
        <title>Complete Genome of Acinetobacter baumannii N4-Like Podophage Presley.</title>
        <authorList>
            <person name="Farmer N.G."/>
            <person name="Wood T.L."/>
            <person name="Chamakura K.R."/>
            <person name="Kuty Everett G.F."/>
        </authorList>
    </citation>
    <scope>NUCLEOTIDE SEQUENCE [LARGE SCALE GENOMIC DNA]</scope>
</reference>
<accession>U5PW33</accession>
<name>U5PW33_9CAUD</name>
<dbReference type="GeneID" id="18504195"/>